<dbReference type="GO" id="GO:0016787">
    <property type="term" value="F:hydrolase activity"/>
    <property type="evidence" value="ECO:0007669"/>
    <property type="project" value="UniProtKB-KW"/>
</dbReference>
<feature type="compositionally biased region" description="Basic and acidic residues" evidence="2">
    <location>
        <begin position="322"/>
        <end position="336"/>
    </location>
</feature>
<evidence type="ECO:0000313" key="4">
    <source>
        <dbReference type="EMBL" id="KZB79745.1"/>
    </source>
</evidence>
<dbReference type="EMBL" id="LOBU02000006">
    <property type="protein sequence ID" value="OKA09939.1"/>
    <property type="molecule type" value="Genomic_DNA"/>
</dbReference>
<evidence type="ECO:0000313" key="5">
    <source>
        <dbReference type="EMBL" id="OKA09939.1"/>
    </source>
</evidence>
<dbReference type="Gene3D" id="3.40.50.1820">
    <property type="entry name" value="alpha/beta hydrolase"/>
    <property type="match status" value="1"/>
</dbReference>
<dbReference type="RefSeq" id="WP_061987632.1">
    <property type="nucleotide sequence ID" value="NZ_FOPQ01000012.1"/>
</dbReference>
<dbReference type="PANTHER" id="PTHR43798:SF31">
    <property type="entry name" value="AB HYDROLASE SUPERFAMILY PROTEIN YCLE"/>
    <property type="match status" value="1"/>
</dbReference>
<dbReference type="InterPro" id="IPR029058">
    <property type="entry name" value="AB_hydrolase_fold"/>
</dbReference>
<protein>
    <submittedName>
        <fullName evidence="4">Alpha/beta hydrolase</fullName>
    </submittedName>
</protein>
<dbReference type="InterPro" id="IPR000073">
    <property type="entry name" value="AB_hydrolase_1"/>
</dbReference>
<reference evidence="4 6" key="1">
    <citation type="submission" date="2015-12" db="EMBL/GenBank/DDBJ databases">
        <title>Amycolatopsis regifaucium genome sequencing and assembly.</title>
        <authorList>
            <person name="Mayilraj S."/>
        </authorList>
    </citation>
    <scope>NUCLEOTIDE SEQUENCE [LARGE SCALE GENOMIC DNA]</scope>
    <source>
        <strain evidence="4 6">GY080</strain>
    </source>
</reference>
<evidence type="ECO:0000313" key="7">
    <source>
        <dbReference type="Proteomes" id="UP000186883"/>
    </source>
</evidence>
<dbReference type="Proteomes" id="UP000076321">
    <property type="component" value="Unassembled WGS sequence"/>
</dbReference>
<dbReference type="Proteomes" id="UP000186883">
    <property type="component" value="Unassembled WGS sequence"/>
</dbReference>
<dbReference type="AlphaFoldDB" id="A0A154M551"/>
<dbReference type="PANTHER" id="PTHR43798">
    <property type="entry name" value="MONOACYLGLYCEROL LIPASE"/>
    <property type="match status" value="1"/>
</dbReference>
<feature type="domain" description="AB hydrolase-1" evidence="3">
    <location>
        <begin position="31"/>
        <end position="272"/>
    </location>
</feature>
<evidence type="ECO:0000313" key="6">
    <source>
        <dbReference type="Proteomes" id="UP000076321"/>
    </source>
</evidence>
<gene>
    <name evidence="5" type="ORF">ATP06_0206185</name>
    <name evidence="4" type="ORF">AVL48_15230</name>
</gene>
<sequence>MTLEARTLTLHGQEIRLREYLPSTTEEQGEPLVLLHGISGSGQTWVPLLDHFERTGFGRRVLVPDLPGHGDSGAPRADYGLGAMASVVRDVLALTGNHHATIAGHSLGGGIAMQFAYQFPEMCARLVLVGSAGLGPQVTAVLRATALPGAKATLSAAVNPATVAIARGIAAACRGLGGKLTPETRELTRHLSSLSDTGRRRAFLFIARSLIDLRGQRASAVDKLYLAEKVPTLVIWGAHDPLIPVEHGRKTAELLPGSRLTVFENAKHFPHVADPARFGAELERFLDETEPARLTLEEVVAVLVQASEAANEVENRATTPRKAPEKLSPEPHLRRA</sequence>
<dbReference type="EMBL" id="LQCI01000051">
    <property type="protein sequence ID" value="KZB79745.1"/>
    <property type="molecule type" value="Genomic_DNA"/>
</dbReference>
<feature type="region of interest" description="Disordered" evidence="2">
    <location>
        <begin position="310"/>
        <end position="336"/>
    </location>
</feature>
<proteinExistence type="predicted"/>
<dbReference type="SUPFAM" id="SSF53474">
    <property type="entry name" value="alpha/beta-Hydrolases"/>
    <property type="match status" value="1"/>
</dbReference>
<evidence type="ECO:0000259" key="3">
    <source>
        <dbReference type="Pfam" id="PF00561"/>
    </source>
</evidence>
<dbReference type="GO" id="GO:0016020">
    <property type="term" value="C:membrane"/>
    <property type="evidence" value="ECO:0007669"/>
    <property type="project" value="TreeGrafter"/>
</dbReference>
<evidence type="ECO:0000256" key="2">
    <source>
        <dbReference type="SAM" id="MobiDB-lite"/>
    </source>
</evidence>
<dbReference type="OrthoDB" id="3371334at2"/>
<keyword evidence="7" id="KW-1185">Reference proteome</keyword>
<keyword evidence="1 4" id="KW-0378">Hydrolase</keyword>
<dbReference type="InterPro" id="IPR050266">
    <property type="entry name" value="AB_hydrolase_sf"/>
</dbReference>
<dbReference type="InterPro" id="IPR000639">
    <property type="entry name" value="Epox_hydrolase-like"/>
</dbReference>
<comment type="caution">
    <text evidence="4">The sequence shown here is derived from an EMBL/GenBank/DDBJ whole genome shotgun (WGS) entry which is preliminary data.</text>
</comment>
<evidence type="ECO:0000256" key="1">
    <source>
        <dbReference type="ARBA" id="ARBA00022801"/>
    </source>
</evidence>
<name>A0A154M551_9PSEU</name>
<organism evidence="4 6">
    <name type="scientific">Amycolatopsis regifaucium</name>
    <dbReference type="NCBI Taxonomy" id="546365"/>
    <lineage>
        <taxon>Bacteria</taxon>
        <taxon>Bacillati</taxon>
        <taxon>Actinomycetota</taxon>
        <taxon>Actinomycetes</taxon>
        <taxon>Pseudonocardiales</taxon>
        <taxon>Pseudonocardiaceae</taxon>
        <taxon>Amycolatopsis</taxon>
    </lineage>
</organism>
<reference evidence="5 7" key="2">
    <citation type="submission" date="2016-11" db="EMBL/GenBank/DDBJ databases">
        <title>Genome sequencing of Amycolatopsis regifaucium.</title>
        <authorList>
            <person name="Mayilraj S."/>
            <person name="Kaur N."/>
        </authorList>
    </citation>
    <scope>NUCLEOTIDE SEQUENCE [LARGE SCALE GENOMIC DNA]</scope>
    <source>
        <strain evidence="5 7">GY080</strain>
    </source>
</reference>
<accession>A0A154M551</accession>
<dbReference type="PRINTS" id="PR00412">
    <property type="entry name" value="EPOXHYDRLASE"/>
</dbReference>
<dbReference type="PRINTS" id="PR00111">
    <property type="entry name" value="ABHYDROLASE"/>
</dbReference>
<dbReference type="Pfam" id="PF00561">
    <property type="entry name" value="Abhydrolase_1"/>
    <property type="match status" value="1"/>
</dbReference>